<dbReference type="Proteomes" id="UP000293823">
    <property type="component" value="Unassembled WGS sequence"/>
</dbReference>
<protein>
    <submittedName>
        <fullName evidence="1">Uncharacterized protein</fullName>
    </submittedName>
</protein>
<organism evidence="1 2">
    <name type="scientific">Alternaria arborescens</name>
    <dbReference type="NCBI Taxonomy" id="156630"/>
    <lineage>
        <taxon>Eukaryota</taxon>
        <taxon>Fungi</taxon>
        <taxon>Dikarya</taxon>
        <taxon>Ascomycota</taxon>
        <taxon>Pezizomycotina</taxon>
        <taxon>Dothideomycetes</taxon>
        <taxon>Pleosporomycetidae</taxon>
        <taxon>Pleosporales</taxon>
        <taxon>Pleosporineae</taxon>
        <taxon>Pleosporaceae</taxon>
        <taxon>Alternaria</taxon>
        <taxon>Alternaria sect. Alternaria</taxon>
    </lineage>
</organism>
<sequence length="96" mass="10453">MTSSFHIPEPQNYYIYFLPLLNTPTSPSTLPIANLPIPPSASTSPNLTRTCFRYHDRSAASIYVPVAGSAAYGLSLTAKLETFMSTPGPYKSQVLI</sequence>
<name>A0A4Q4QP41_9PLEO</name>
<proteinExistence type="predicted"/>
<evidence type="ECO:0000313" key="1">
    <source>
        <dbReference type="EMBL" id="RYO45221.1"/>
    </source>
</evidence>
<dbReference type="EMBL" id="PEJP01000054">
    <property type="protein sequence ID" value="RYO45221.1"/>
    <property type="molecule type" value="Genomic_DNA"/>
</dbReference>
<comment type="caution">
    <text evidence="1">The sequence shown here is derived from an EMBL/GenBank/DDBJ whole genome shotgun (WGS) entry which is preliminary data.</text>
</comment>
<keyword evidence="2" id="KW-1185">Reference proteome</keyword>
<evidence type="ECO:0000313" key="2">
    <source>
        <dbReference type="Proteomes" id="UP000293823"/>
    </source>
</evidence>
<dbReference type="AlphaFoldDB" id="A0A4Q4QP41"/>
<reference evidence="2" key="1">
    <citation type="journal article" date="2019" name="bioRxiv">
        <title>Genomics, evolutionary history and diagnostics of the Alternaria alternata species group including apple and Asian pear pathotypes.</title>
        <authorList>
            <person name="Armitage A.D."/>
            <person name="Cockerton H.M."/>
            <person name="Sreenivasaprasad S."/>
            <person name="Woodhall J.W."/>
            <person name="Lane C.R."/>
            <person name="Harrison R.J."/>
            <person name="Clarkson J.P."/>
        </authorList>
    </citation>
    <scope>NUCLEOTIDE SEQUENCE [LARGE SCALE GENOMIC DNA]</scope>
    <source>
        <strain evidence="2">RGR 97.0016</strain>
    </source>
</reference>
<accession>A0A4Q4QP41</accession>
<gene>
    <name evidence="1" type="ORF">AA0113_g10530</name>
</gene>